<accession>A0A1G2CX34</accession>
<dbReference type="PANTHER" id="PTHR43649">
    <property type="entry name" value="ARABINOSE-BINDING PROTEIN-RELATED"/>
    <property type="match status" value="1"/>
</dbReference>
<dbReference type="Pfam" id="PF13416">
    <property type="entry name" value="SBP_bac_8"/>
    <property type="match status" value="1"/>
</dbReference>
<dbReference type="PANTHER" id="PTHR43649:SF12">
    <property type="entry name" value="DIACETYLCHITOBIOSE BINDING PROTEIN DASA"/>
    <property type="match status" value="1"/>
</dbReference>
<proteinExistence type="predicted"/>
<evidence type="ECO:0000313" key="1">
    <source>
        <dbReference type="EMBL" id="OGZ05250.1"/>
    </source>
</evidence>
<dbReference type="InterPro" id="IPR006059">
    <property type="entry name" value="SBP"/>
</dbReference>
<gene>
    <name evidence="1" type="ORF">A2845_02965</name>
</gene>
<sequence length="439" mass="48596">MKFQTILLTFFGIMAVVGLLVFATSDPKKGDTTVPGAQGNVVIWGTFQDTAGLSETIKKFNDIYKKNFSISYQFHDPKNFDSDIVEALASGTGPDVLLLPDDLILRHFDKIELVPYTAVSPGLFSSSFIQASEIYMRDEGLVALPFAIDPMVMYWNRDIFTNASVTEVPKFWDEFLTLTPKFTKRDVRTSELVQSAISFGEYVNVTHAKDILAMLFLQVGNPIVKMNGKTPKSMVAKSDAGQFVADQDVVSALRFFMDFSNPLKNIFTWSRARSDSRNEFINGNLAVYFDYASAYSEIKAKNPHLNFAVAQVPEPRGTTAEVTFAKVHGLAVLKTSKNKSTAFVAMQKLLFDANPAKDFAAAYNLPPVRRDLLAVPPTDAAMAVFFEAAIRARTWLDPKPEISDKAFQAMVESVSSGRNDTATAVAKLNTELDVALSRY</sequence>
<dbReference type="Proteomes" id="UP000177122">
    <property type="component" value="Unassembled WGS sequence"/>
</dbReference>
<organism evidence="1 2">
    <name type="scientific">Candidatus Lloydbacteria bacterium RIFCSPHIGHO2_01_FULL_49_22</name>
    <dbReference type="NCBI Taxonomy" id="1798658"/>
    <lineage>
        <taxon>Bacteria</taxon>
        <taxon>Candidatus Lloydiibacteriota</taxon>
    </lineage>
</organism>
<protein>
    <recommendedName>
        <fullName evidence="3">ABC transporter substrate-binding protein</fullName>
    </recommendedName>
</protein>
<name>A0A1G2CX34_9BACT</name>
<dbReference type="EMBL" id="MHLI01000015">
    <property type="protein sequence ID" value="OGZ05250.1"/>
    <property type="molecule type" value="Genomic_DNA"/>
</dbReference>
<dbReference type="AlphaFoldDB" id="A0A1G2CX34"/>
<dbReference type="InterPro" id="IPR050490">
    <property type="entry name" value="Bact_solute-bd_prot1"/>
</dbReference>
<evidence type="ECO:0000313" key="2">
    <source>
        <dbReference type="Proteomes" id="UP000177122"/>
    </source>
</evidence>
<reference evidence="1 2" key="1">
    <citation type="journal article" date="2016" name="Nat. Commun.">
        <title>Thousands of microbial genomes shed light on interconnected biogeochemical processes in an aquifer system.</title>
        <authorList>
            <person name="Anantharaman K."/>
            <person name="Brown C.T."/>
            <person name="Hug L.A."/>
            <person name="Sharon I."/>
            <person name="Castelle C.J."/>
            <person name="Probst A.J."/>
            <person name="Thomas B.C."/>
            <person name="Singh A."/>
            <person name="Wilkins M.J."/>
            <person name="Karaoz U."/>
            <person name="Brodie E.L."/>
            <person name="Williams K.H."/>
            <person name="Hubbard S.S."/>
            <person name="Banfield J.F."/>
        </authorList>
    </citation>
    <scope>NUCLEOTIDE SEQUENCE [LARGE SCALE GENOMIC DNA]</scope>
</reference>
<dbReference type="SUPFAM" id="SSF53850">
    <property type="entry name" value="Periplasmic binding protein-like II"/>
    <property type="match status" value="1"/>
</dbReference>
<evidence type="ECO:0008006" key="3">
    <source>
        <dbReference type="Google" id="ProtNLM"/>
    </source>
</evidence>
<dbReference type="Gene3D" id="3.40.190.10">
    <property type="entry name" value="Periplasmic binding protein-like II"/>
    <property type="match status" value="1"/>
</dbReference>
<comment type="caution">
    <text evidence="1">The sequence shown here is derived from an EMBL/GenBank/DDBJ whole genome shotgun (WGS) entry which is preliminary data.</text>
</comment>